<gene>
    <name evidence="6" type="ORF">CQW23_14810</name>
</gene>
<evidence type="ECO:0000256" key="1">
    <source>
        <dbReference type="ARBA" id="ARBA00005234"/>
    </source>
</evidence>
<accession>A0A2G2WKB0</accession>
<evidence type="ECO:0000256" key="3">
    <source>
        <dbReference type="ARBA" id="ARBA00022801"/>
    </source>
</evidence>
<keyword evidence="7" id="KW-1185">Reference proteome</keyword>
<organism evidence="6 7">
    <name type="scientific">Capsicum baccatum</name>
    <name type="common">Peruvian pepper</name>
    <dbReference type="NCBI Taxonomy" id="33114"/>
    <lineage>
        <taxon>Eukaryota</taxon>
        <taxon>Viridiplantae</taxon>
        <taxon>Streptophyta</taxon>
        <taxon>Embryophyta</taxon>
        <taxon>Tracheophyta</taxon>
        <taxon>Spermatophyta</taxon>
        <taxon>Magnoliopsida</taxon>
        <taxon>eudicotyledons</taxon>
        <taxon>Gunneridae</taxon>
        <taxon>Pentapetalae</taxon>
        <taxon>asterids</taxon>
        <taxon>lamiids</taxon>
        <taxon>Solanales</taxon>
        <taxon>Solanaceae</taxon>
        <taxon>Solanoideae</taxon>
        <taxon>Capsiceae</taxon>
        <taxon>Capsicum</taxon>
    </lineage>
</organism>
<keyword evidence="3" id="KW-0378">Hydrolase</keyword>
<evidence type="ECO:0000313" key="7">
    <source>
        <dbReference type="Proteomes" id="UP000224567"/>
    </source>
</evidence>
<dbReference type="Proteomes" id="UP000224567">
    <property type="component" value="Unassembled WGS sequence"/>
</dbReference>
<dbReference type="SUPFAM" id="SSF54001">
    <property type="entry name" value="Cysteine proteinases"/>
    <property type="match status" value="1"/>
</dbReference>
<dbReference type="EMBL" id="MLFT02000006">
    <property type="protein sequence ID" value="PHT45652.1"/>
    <property type="molecule type" value="Genomic_DNA"/>
</dbReference>
<protein>
    <recommendedName>
        <fullName evidence="5">Ubiquitin-like protease family profile domain-containing protein</fullName>
    </recommendedName>
</protein>
<dbReference type="GO" id="GO:0008234">
    <property type="term" value="F:cysteine-type peptidase activity"/>
    <property type="evidence" value="ECO:0007669"/>
    <property type="project" value="InterPro"/>
</dbReference>
<feature type="domain" description="Ubiquitin-like protease family profile" evidence="5">
    <location>
        <begin position="212"/>
        <end position="289"/>
    </location>
</feature>
<evidence type="ECO:0000313" key="6">
    <source>
        <dbReference type="EMBL" id="PHT45652.1"/>
    </source>
</evidence>
<sequence length="305" mass="34835">MRLVMADRSVKRPVGILNDVLVKVLSFIFPAEFVILDCKEDSEVPIILGRPFLATGKIESSPSKETSAVARLYPPLYELALQALSQLGAKDNEHRKEESFKRDDTNANSPSTEELVKTFSIDCYPMRMQCDGATDLTGDLMGKLLWAILDLPEDNNARFQMKIEDDLLKQVDVTLEASAKEHNITVDNPSTAFKEEEKVEPSKVSQNEEYLINIIKGFSILDSLPWHLVDGVYIPINYGDEFHWVLAIVVLKERRIRVYDLISRRRRSEPSSKIQKLAKILPYYLDMSGFLYQKVRTDWSAIEAY</sequence>
<name>A0A2G2WKB0_CAPBA</name>
<dbReference type="GO" id="GO:0006508">
    <property type="term" value="P:proteolysis"/>
    <property type="evidence" value="ECO:0007669"/>
    <property type="project" value="UniProtKB-KW"/>
</dbReference>
<dbReference type="Gene3D" id="2.40.70.10">
    <property type="entry name" value="Acid Proteases"/>
    <property type="match status" value="1"/>
</dbReference>
<evidence type="ECO:0000256" key="4">
    <source>
        <dbReference type="SAM" id="MobiDB-lite"/>
    </source>
</evidence>
<feature type="region of interest" description="Disordered" evidence="4">
    <location>
        <begin position="92"/>
        <end position="111"/>
    </location>
</feature>
<dbReference type="InterPro" id="IPR038765">
    <property type="entry name" value="Papain-like_cys_pep_sf"/>
</dbReference>
<reference evidence="7" key="2">
    <citation type="journal article" date="2017" name="J. Anim. Genet.">
        <title>Multiple reference genome sequences of hot pepper reveal the massive evolution of plant disease resistance genes by retroduplication.</title>
        <authorList>
            <person name="Kim S."/>
            <person name="Park J."/>
            <person name="Yeom S.-I."/>
            <person name="Kim Y.-M."/>
            <person name="Seo E."/>
            <person name="Kim K.-T."/>
            <person name="Kim M.-S."/>
            <person name="Lee J.M."/>
            <person name="Cheong K."/>
            <person name="Shin H.-S."/>
            <person name="Kim S.-B."/>
            <person name="Han K."/>
            <person name="Lee J."/>
            <person name="Park M."/>
            <person name="Lee H.-A."/>
            <person name="Lee H.-Y."/>
            <person name="Lee Y."/>
            <person name="Oh S."/>
            <person name="Lee J.H."/>
            <person name="Choi E."/>
            <person name="Choi E."/>
            <person name="Lee S.E."/>
            <person name="Jeon J."/>
            <person name="Kim H."/>
            <person name="Choi G."/>
            <person name="Song H."/>
            <person name="Lee J."/>
            <person name="Lee S.-C."/>
            <person name="Kwon J.-K."/>
            <person name="Lee H.-Y."/>
            <person name="Koo N."/>
            <person name="Hong Y."/>
            <person name="Kim R.W."/>
            <person name="Kang W.-H."/>
            <person name="Huh J.H."/>
            <person name="Kang B.-C."/>
            <person name="Yang T.-J."/>
            <person name="Lee Y.-H."/>
            <person name="Bennetzen J.L."/>
            <person name="Choi D."/>
        </authorList>
    </citation>
    <scope>NUCLEOTIDE SEQUENCE [LARGE SCALE GENOMIC DNA]</scope>
    <source>
        <strain evidence="7">cv. PBC81</strain>
    </source>
</reference>
<dbReference type="Gene3D" id="3.40.395.10">
    <property type="entry name" value="Adenoviral Proteinase, Chain A"/>
    <property type="match status" value="1"/>
</dbReference>
<dbReference type="OrthoDB" id="1298075at2759"/>
<keyword evidence="2" id="KW-0645">Protease</keyword>
<proteinExistence type="inferred from homology"/>
<dbReference type="Pfam" id="PF02902">
    <property type="entry name" value="Peptidase_C48"/>
    <property type="match status" value="1"/>
</dbReference>
<comment type="caution">
    <text evidence="6">The sequence shown here is derived from an EMBL/GenBank/DDBJ whole genome shotgun (WGS) entry which is preliminary data.</text>
</comment>
<feature type="compositionally biased region" description="Basic and acidic residues" evidence="4">
    <location>
        <begin position="92"/>
        <end position="105"/>
    </location>
</feature>
<dbReference type="InterPro" id="IPR021109">
    <property type="entry name" value="Peptidase_aspartic_dom_sf"/>
</dbReference>
<reference evidence="6 7" key="1">
    <citation type="journal article" date="2017" name="Genome Biol.">
        <title>New reference genome sequences of hot pepper reveal the massive evolution of plant disease-resistance genes by retroduplication.</title>
        <authorList>
            <person name="Kim S."/>
            <person name="Park J."/>
            <person name="Yeom S.I."/>
            <person name="Kim Y.M."/>
            <person name="Seo E."/>
            <person name="Kim K.T."/>
            <person name="Kim M.S."/>
            <person name="Lee J.M."/>
            <person name="Cheong K."/>
            <person name="Shin H.S."/>
            <person name="Kim S.B."/>
            <person name="Han K."/>
            <person name="Lee J."/>
            <person name="Park M."/>
            <person name="Lee H.A."/>
            <person name="Lee H.Y."/>
            <person name="Lee Y."/>
            <person name="Oh S."/>
            <person name="Lee J.H."/>
            <person name="Choi E."/>
            <person name="Choi E."/>
            <person name="Lee S.E."/>
            <person name="Jeon J."/>
            <person name="Kim H."/>
            <person name="Choi G."/>
            <person name="Song H."/>
            <person name="Lee J."/>
            <person name="Lee S.C."/>
            <person name="Kwon J.K."/>
            <person name="Lee H.Y."/>
            <person name="Koo N."/>
            <person name="Hong Y."/>
            <person name="Kim R.W."/>
            <person name="Kang W.H."/>
            <person name="Huh J.H."/>
            <person name="Kang B.C."/>
            <person name="Yang T.J."/>
            <person name="Lee Y.H."/>
            <person name="Bennetzen J.L."/>
            <person name="Choi D."/>
        </authorList>
    </citation>
    <scope>NUCLEOTIDE SEQUENCE [LARGE SCALE GENOMIC DNA]</scope>
    <source>
        <strain evidence="7">cv. PBC81</strain>
    </source>
</reference>
<dbReference type="AlphaFoldDB" id="A0A2G2WKB0"/>
<evidence type="ECO:0000256" key="2">
    <source>
        <dbReference type="ARBA" id="ARBA00022670"/>
    </source>
</evidence>
<dbReference type="PANTHER" id="PTHR31470">
    <property type="entry name" value="CYSTEINE PROTEINASES SUPERFAMILY PROTEIN-RELATED-RELATED"/>
    <property type="match status" value="1"/>
</dbReference>
<comment type="similarity">
    <text evidence="1">Belongs to the peptidase C48 family.</text>
</comment>
<evidence type="ECO:0000259" key="5">
    <source>
        <dbReference type="Pfam" id="PF02902"/>
    </source>
</evidence>
<dbReference type="InterPro" id="IPR003653">
    <property type="entry name" value="Peptidase_C48_C"/>
</dbReference>
<dbReference type="PANTHER" id="PTHR31470:SF46">
    <property type="entry name" value="ULP1 PROTEASE FAMILY, C-TERMINAL CATALYTIC DOMAIN CONTAINING PROTEIN"/>
    <property type="match status" value="1"/>
</dbReference>